<dbReference type="RefSeq" id="WP_271712861.1">
    <property type="nucleotide sequence ID" value="NZ_AP024169.1"/>
</dbReference>
<dbReference type="Proteomes" id="UP000595897">
    <property type="component" value="Chromosome"/>
</dbReference>
<reference evidence="1 2" key="1">
    <citation type="submission" date="2020-11" db="EMBL/GenBank/DDBJ databases">
        <title>Draft genome sequencing of a Lachnospiraceae strain isolated from anoxic soil subjected to BSD treatment.</title>
        <authorList>
            <person name="Uek A."/>
            <person name="Tonouchi A."/>
        </authorList>
    </citation>
    <scope>NUCLEOTIDE SEQUENCE [LARGE SCALE GENOMIC DNA]</scope>
    <source>
        <strain evidence="1 2">TB5</strain>
    </source>
</reference>
<protein>
    <submittedName>
        <fullName evidence="1">Uncharacterized protein</fullName>
    </submittedName>
</protein>
<name>A0A7R7EN03_9FIRM</name>
<proteinExistence type="predicted"/>
<sequence>MITEDGNWIMEGKSSEDESRIKSSNELSEYIKKVGFLPLFKSEIAGFSVEELTDSKAWFGGDSETDPWTWREVIAKEGEIAYAKLFRNKAGFISEEWYPIFASYRRDGYDFDSRYEDGLASQREKKIMDVLLECPSLPSNEIKSIAGFHKGGEKGFDSTMTSLQMKTYITVREFRRKINKKGEEYGWPVAIFSTSESLYTEEYVTSCYSKSKEQLEELIVNQVLKLVPNVNRKDIIKFIR</sequence>
<keyword evidence="2" id="KW-1185">Reference proteome</keyword>
<organism evidence="1 2">
    <name type="scientific">Anaeromicropila herbilytica</name>
    <dbReference type="NCBI Taxonomy" id="2785025"/>
    <lineage>
        <taxon>Bacteria</taxon>
        <taxon>Bacillati</taxon>
        <taxon>Bacillota</taxon>
        <taxon>Clostridia</taxon>
        <taxon>Lachnospirales</taxon>
        <taxon>Lachnospiraceae</taxon>
        <taxon>Anaeromicropila</taxon>
    </lineage>
</organism>
<dbReference type="EMBL" id="AP024169">
    <property type="protein sequence ID" value="BCN31767.1"/>
    <property type="molecule type" value="Genomic_DNA"/>
</dbReference>
<evidence type="ECO:0000313" key="1">
    <source>
        <dbReference type="EMBL" id="BCN31767.1"/>
    </source>
</evidence>
<dbReference type="InterPro" id="IPR056298">
    <property type="entry name" value="AlkZ-rel"/>
</dbReference>
<dbReference type="AlphaFoldDB" id="A0A7R7EN03"/>
<evidence type="ECO:0000313" key="2">
    <source>
        <dbReference type="Proteomes" id="UP000595897"/>
    </source>
</evidence>
<dbReference type="Pfam" id="PF24741">
    <property type="entry name" value="AlkZ-rel"/>
    <property type="match status" value="1"/>
</dbReference>
<accession>A0A7R7EN03</accession>
<dbReference type="KEGG" id="ahb:bsdtb5_30620"/>
<gene>
    <name evidence="1" type="ORF">bsdtb5_30620</name>
</gene>